<proteinExistence type="predicted"/>
<name>A0ABT2DBY8_9BURK</name>
<dbReference type="PANTHER" id="PTHR40590">
    <property type="entry name" value="CYTOPLASMIC PROTEIN-RELATED"/>
    <property type="match status" value="1"/>
</dbReference>
<gene>
    <name evidence="2" type="ORF">NX774_12910</name>
</gene>
<evidence type="ECO:0000256" key="1">
    <source>
        <dbReference type="SAM" id="SignalP"/>
    </source>
</evidence>
<dbReference type="InterPro" id="IPR047111">
    <property type="entry name" value="YbaP-like"/>
</dbReference>
<dbReference type="EMBL" id="JANUHB010000002">
    <property type="protein sequence ID" value="MCS0808824.1"/>
    <property type="molecule type" value="Genomic_DNA"/>
</dbReference>
<dbReference type="CDD" id="cd14789">
    <property type="entry name" value="Tiki"/>
    <property type="match status" value="1"/>
</dbReference>
<keyword evidence="3" id="KW-1185">Reference proteome</keyword>
<sequence length="343" mass="36823">MPARTSGDQHNAARHSPGQAFLVRAAWRLTAAAALALASAAAWAGNMALAASTHMLPQPAVPPGPAPVAAHHQGGLYRISRDGRVAYLFGTIHVGSAAFYPLAPEVGRALRSASRLVVELDTRGNDAFARAVDKHGSYAPGDDVRNHLPPDTAAQLTEALHDQGISVASMRRFKPWLLANLLLSMALERDGYRRSIGVESVLLADAQSRGAPVAELESADYQLALFDTMNDVESERYLRETLRALRDGSALRRAHAVVAAWSSGDAQARDALLQDATRGGDAVADFTRRVLLGRRNPEMVAHIEQLMRQGSVTFIAVGLLHLLGANGLPQLLAQRGYLVEQVY</sequence>
<accession>A0ABT2DBY8</accession>
<dbReference type="Proteomes" id="UP001206126">
    <property type="component" value="Unassembled WGS sequence"/>
</dbReference>
<keyword evidence="1" id="KW-0732">Signal</keyword>
<organism evidence="2 3">
    <name type="scientific">Massilia agilis</name>
    <dbReference type="NCBI Taxonomy" id="1811226"/>
    <lineage>
        <taxon>Bacteria</taxon>
        <taxon>Pseudomonadati</taxon>
        <taxon>Pseudomonadota</taxon>
        <taxon>Betaproteobacteria</taxon>
        <taxon>Burkholderiales</taxon>
        <taxon>Oxalobacteraceae</taxon>
        <taxon>Telluria group</taxon>
        <taxon>Massilia</taxon>
    </lineage>
</organism>
<reference evidence="2 3" key="1">
    <citation type="submission" date="2022-08" db="EMBL/GenBank/DDBJ databases">
        <title>Reclassification of Massilia species as members of the genera Telluria, Duganella, Pseudoduganella, Mokoshia gen. nov. and Zemynaea gen. nov. using orthogonal and non-orthogonal genome-based approaches.</title>
        <authorList>
            <person name="Bowman J.P."/>
        </authorList>
    </citation>
    <scope>NUCLEOTIDE SEQUENCE [LARGE SCALE GENOMIC DNA]</scope>
    <source>
        <strain evidence="2 3">JCM 31605</strain>
    </source>
</reference>
<evidence type="ECO:0000313" key="2">
    <source>
        <dbReference type="EMBL" id="MCS0808824.1"/>
    </source>
</evidence>
<dbReference type="RefSeq" id="WP_258822581.1">
    <property type="nucleotide sequence ID" value="NZ_JANUHB010000002.1"/>
</dbReference>
<comment type="caution">
    <text evidence="2">The sequence shown here is derived from an EMBL/GenBank/DDBJ whole genome shotgun (WGS) entry which is preliminary data.</text>
</comment>
<feature type="chain" id="PRO_5045092002" evidence="1">
    <location>
        <begin position="45"/>
        <end position="343"/>
    </location>
</feature>
<dbReference type="Pfam" id="PF01963">
    <property type="entry name" value="TraB_PrgY_gumN"/>
    <property type="match status" value="1"/>
</dbReference>
<protein>
    <submittedName>
        <fullName evidence="2">TraB/GumN family protein</fullName>
    </submittedName>
</protein>
<dbReference type="PANTHER" id="PTHR40590:SF1">
    <property type="entry name" value="CYTOPLASMIC PROTEIN"/>
    <property type="match status" value="1"/>
</dbReference>
<dbReference type="InterPro" id="IPR002816">
    <property type="entry name" value="TraB/PrgY/GumN_fam"/>
</dbReference>
<evidence type="ECO:0000313" key="3">
    <source>
        <dbReference type="Proteomes" id="UP001206126"/>
    </source>
</evidence>
<feature type="signal peptide" evidence="1">
    <location>
        <begin position="1"/>
        <end position="44"/>
    </location>
</feature>